<keyword evidence="1" id="KW-0472">Membrane</keyword>
<dbReference type="OrthoDB" id="1439120at2"/>
<comment type="caution">
    <text evidence="2">The sequence shown here is derived from an EMBL/GenBank/DDBJ whole genome shotgun (WGS) entry which is preliminary data.</text>
</comment>
<keyword evidence="1" id="KW-1133">Transmembrane helix</keyword>
<dbReference type="Proteomes" id="UP000238882">
    <property type="component" value="Unassembled WGS sequence"/>
</dbReference>
<evidence type="ECO:0000313" key="3">
    <source>
        <dbReference type="Proteomes" id="UP000238882"/>
    </source>
</evidence>
<gene>
    <name evidence="2" type="ORF">BTO18_12845</name>
</gene>
<proteinExistence type="predicted"/>
<keyword evidence="3" id="KW-1185">Reference proteome</keyword>
<feature type="transmembrane region" description="Helical" evidence="1">
    <location>
        <begin position="12"/>
        <end position="33"/>
    </location>
</feature>
<protein>
    <submittedName>
        <fullName evidence="2">Uncharacterized protein</fullName>
    </submittedName>
</protein>
<reference evidence="2 3" key="1">
    <citation type="submission" date="2016-12" db="EMBL/GenBank/DDBJ databases">
        <title>Trade-off between light-utilization and light-protection in marine flavobacteria.</title>
        <authorList>
            <person name="Kumagai Y."/>
            <person name="Yoshizawa S."/>
            <person name="Kogure K."/>
            <person name="Iwasaki W."/>
        </authorList>
    </citation>
    <scope>NUCLEOTIDE SEQUENCE [LARGE SCALE GENOMIC DNA]</scope>
    <source>
        <strain evidence="2 3">NBRC 108759</strain>
    </source>
</reference>
<keyword evidence="1" id="KW-0812">Transmembrane</keyword>
<evidence type="ECO:0000313" key="2">
    <source>
        <dbReference type="EMBL" id="PQJ80002.1"/>
    </source>
</evidence>
<dbReference type="AlphaFoldDB" id="A0A2S7WRR4"/>
<accession>A0A2S7WRR4</accession>
<sequence>MKKIVTLIKKINTNLLVASSAVFISFCALFISVQEMKIMRVQQKASMYPYLTLGWVYNSEGFGVELKNSGNGLAKINSYKVFNDSVYFKEWLQVIKTYMPESNEIGYGNITTAGNIRNLMISPNETKKLIFINWNDETRMLHSRLENLEISVSYESLLDEHWIIKDGIPVEIESKNKIKIVEEFGI</sequence>
<dbReference type="RefSeq" id="WP_105016600.1">
    <property type="nucleotide sequence ID" value="NZ_MSCN01000001.1"/>
</dbReference>
<evidence type="ECO:0000256" key="1">
    <source>
        <dbReference type="SAM" id="Phobius"/>
    </source>
</evidence>
<name>A0A2S7WRR4_9FLAO</name>
<dbReference type="EMBL" id="MSCN01000001">
    <property type="protein sequence ID" value="PQJ80002.1"/>
    <property type="molecule type" value="Genomic_DNA"/>
</dbReference>
<organism evidence="2 3">
    <name type="scientific">Polaribacter porphyrae</name>
    <dbReference type="NCBI Taxonomy" id="1137780"/>
    <lineage>
        <taxon>Bacteria</taxon>
        <taxon>Pseudomonadati</taxon>
        <taxon>Bacteroidota</taxon>
        <taxon>Flavobacteriia</taxon>
        <taxon>Flavobacteriales</taxon>
        <taxon>Flavobacteriaceae</taxon>
    </lineage>
</organism>